<dbReference type="AlphaFoldDB" id="A0A0F9RDH5"/>
<comment type="caution">
    <text evidence="2">The sequence shown here is derived from an EMBL/GenBank/DDBJ whole genome shotgun (WGS) entry which is preliminary data.</text>
</comment>
<accession>A0A0F9RDH5</accession>
<name>A0A0F9RDH5_9ZZZZ</name>
<reference evidence="2" key="1">
    <citation type="journal article" date="2015" name="Nature">
        <title>Complex archaea that bridge the gap between prokaryotes and eukaryotes.</title>
        <authorList>
            <person name="Spang A."/>
            <person name="Saw J.H."/>
            <person name="Jorgensen S.L."/>
            <person name="Zaremba-Niedzwiedzka K."/>
            <person name="Martijn J."/>
            <person name="Lind A.E."/>
            <person name="van Eijk R."/>
            <person name="Schleper C."/>
            <person name="Guy L."/>
            <person name="Ettema T.J."/>
        </authorList>
    </citation>
    <scope>NUCLEOTIDE SEQUENCE</scope>
</reference>
<dbReference type="EMBL" id="LAZR01001269">
    <property type="protein sequence ID" value="KKN47567.1"/>
    <property type="molecule type" value="Genomic_DNA"/>
</dbReference>
<protein>
    <submittedName>
        <fullName evidence="2">Uncharacterized protein</fullName>
    </submittedName>
</protein>
<evidence type="ECO:0000256" key="1">
    <source>
        <dbReference type="SAM" id="MobiDB-lite"/>
    </source>
</evidence>
<organism evidence="2">
    <name type="scientific">marine sediment metagenome</name>
    <dbReference type="NCBI Taxonomy" id="412755"/>
    <lineage>
        <taxon>unclassified sequences</taxon>
        <taxon>metagenomes</taxon>
        <taxon>ecological metagenomes</taxon>
    </lineage>
</organism>
<feature type="region of interest" description="Disordered" evidence="1">
    <location>
        <begin position="13"/>
        <end position="58"/>
    </location>
</feature>
<proteinExistence type="predicted"/>
<sequence>MLCNKIESWLSRLAKSKPEPSGTQTSGYGENMSYPGETTGIGEMFINPAPKKKRKYKTQRVENVYQENYTPGNTRQSK</sequence>
<evidence type="ECO:0000313" key="2">
    <source>
        <dbReference type="EMBL" id="KKN47567.1"/>
    </source>
</evidence>
<gene>
    <name evidence="2" type="ORF">LCGC14_0661720</name>
</gene>